<sequence>MDAVPPFRDITLLAIPAIASPLSHEHSSCPEYDRISNKLFRPAPPARLTFSCRVRLCDPDCLVDVIQQFLSPFACRVLLGIEMRQRMRVGAVAEVDEIREDCVFYAVCSDNLTEACKVMVLAELFACLTVELVEVDRRRGCYARASYRRLRNPDQMCDGRSGSHLESVNLS</sequence>
<accession>A0A8H5NXN7</accession>
<dbReference type="Proteomes" id="UP000547976">
    <property type="component" value="Unassembled WGS sequence"/>
</dbReference>
<proteinExistence type="predicted"/>
<dbReference type="GeneID" id="59313246"/>
<organism evidence="1 2">
    <name type="scientific">Gibberella subglutinans</name>
    <name type="common">Fusarium subglutinans</name>
    <dbReference type="NCBI Taxonomy" id="42677"/>
    <lineage>
        <taxon>Eukaryota</taxon>
        <taxon>Fungi</taxon>
        <taxon>Dikarya</taxon>
        <taxon>Ascomycota</taxon>
        <taxon>Pezizomycotina</taxon>
        <taxon>Sordariomycetes</taxon>
        <taxon>Hypocreomycetidae</taxon>
        <taxon>Hypocreales</taxon>
        <taxon>Nectriaceae</taxon>
        <taxon>Fusarium</taxon>
        <taxon>Fusarium fujikuroi species complex</taxon>
    </lineage>
</organism>
<gene>
    <name evidence="1" type="ORF">FSUBG_13617</name>
</gene>
<evidence type="ECO:0000313" key="1">
    <source>
        <dbReference type="EMBL" id="KAF5579430.1"/>
    </source>
</evidence>
<name>A0A8H5NXN7_GIBSU</name>
<dbReference type="AlphaFoldDB" id="A0A8H5NXN7"/>
<reference evidence="1 2" key="1">
    <citation type="submission" date="2020-05" db="EMBL/GenBank/DDBJ databases">
        <title>Identification and distribution of gene clusters putatively required for synthesis of sphingolipid metabolism inhibitors in phylogenetically diverse species of the filamentous fungus Fusarium.</title>
        <authorList>
            <person name="Kim H.-S."/>
            <person name="Busman M."/>
            <person name="Brown D.W."/>
            <person name="Divon H."/>
            <person name="Uhlig S."/>
            <person name="Proctor R.H."/>
        </authorList>
    </citation>
    <scope>NUCLEOTIDE SEQUENCE [LARGE SCALE GENOMIC DNA]</scope>
    <source>
        <strain evidence="1 2">NRRL 66333</strain>
    </source>
</reference>
<evidence type="ECO:0000313" key="2">
    <source>
        <dbReference type="Proteomes" id="UP000547976"/>
    </source>
</evidence>
<dbReference type="RefSeq" id="XP_036530922.1">
    <property type="nucleotide sequence ID" value="XM_036678528.1"/>
</dbReference>
<protein>
    <submittedName>
        <fullName evidence="1">Uncharacterized protein</fullName>
    </submittedName>
</protein>
<keyword evidence="2" id="KW-1185">Reference proteome</keyword>
<comment type="caution">
    <text evidence="1">The sequence shown here is derived from an EMBL/GenBank/DDBJ whole genome shotgun (WGS) entry which is preliminary data.</text>
</comment>
<dbReference type="EMBL" id="JAAOAV010000365">
    <property type="protein sequence ID" value="KAF5579430.1"/>
    <property type="molecule type" value="Genomic_DNA"/>
</dbReference>